<dbReference type="AlphaFoldDB" id="Q7RYK6"/>
<dbReference type="RefSeq" id="XP_957247.1">
    <property type="nucleotide sequence ID" value="XM_952154.1"/>
</dbReference>
<dbReference type="OrthoDB" id="10678875at2759"/>
<organism evidence="1 2">
    <name type="scientific">Neurospora crassa (strain ATCC 24698 / 74-OR23-1A / CBS 708.71 / DSM 1257 / FGSC 987)</name>
    <dbReference type="NCBI Taxonomy" id="367110"/>
    <lineage>
        <taxon>Eukaryota</taxon>
        <taxon>Fungi</taxon>
        <taxon>Dikarya</taxon>
        <taxon>Ascomycota</taxon>
        <taxon>Pezizomycotina</taxon>
        <taxon>Sordariomycetes</taxon>
        <taxon>Sordariomycetidae</taxon>
        <taxon>Sordariales</taxon>
        <taxon>Sordariaceae</taxon>
        <taxon>Neurospora</taxon>
    </lineage>
</organism>
<name>Q7RYK6_NEUCR</name>
<evidence type="ECO:0000313" key="2">
    <source>
        <dbReference type="Proteomes" id="UP000001805"/>
    </source>
</evidence>
<protein>
    <submittedName>
        <fullName evidence="1">Uncharacterized protein</fullName>
    </submittedName>
</protein>
<accession>Q7RYK6</accession>
<dbReference type="VEuPathDB" id="FungiDB:NCU00123"/>
<dbReference type="Proteomes" id="UP000001805">
    <property type="component" value="Chromosome 3, Linkage Group III"/>
</dbReference>
<dbReference type="KEGG" id="ncr:NCU00123"/>
<dbReference type="GeneID" id="3873369"/>
<reference evidence="1 2" key="1">
    <citation type="journal article" date="2003" name="Nature">
        <title>The genome sequence of the filamentous fungus Neurospora crassa.</title>
        <authorList>
            <person name="Galagan J.E."/>
            <person name="Calvo S.E."/>
            <person name="Borkovich K.A."/>
            <person name="Selker E.U."/>
            <person name="Read N.D."/>
            <person name="Jaffe D."/>
            <person name="FitzHugh W."/>
            <person name="Ma L.J."/>
            <person name="Smirnov S."/>
            <person name="Purcell S."/>
            <person name="Rehman B."/>
            <person name="Elkins T."/>
            <person name="Engels R."/>
            <person name="Wang S."/>
            <person name="Nielsen C.B."/>
            <person name="Butler J."/>
            <person name="Endrizzi M."/>
            <person name="Qui D."/>
            <person name="Ianakiev P."/>
            <person name="Bell-Pedersen D."/>
            <person name="Nelson M.A."/>
            <person name="Werner-Washburne M."/>
            <person name="Selitrennikoff C.P."/>
            <person name="Kinsey J.A."/>
            <person name="Braun E.L."/>
            <person name="Zelter A."/>
            <person name="Schulte U."/>
            <person name="Kothe G.O."/>
            <person name="Jedd G."/>
            <person name="Mewes W."/>
            <person name="Staben C."/>
            <person name="Marcotte E."/>
            <person name="Greenberg D."/>
            <person name="Roy A."/>
            <person name="Foley K."/>
            <person name="Naylor J."/>
            <person name="Stange-Thomann N."/>
            <person name="Barrett R."/>
            <person name="Gnerre S."/>
            <person name="Kamal M."/>
            <person name="Kamvysselis M."/>
            <person name="Mauceli E."/>
            <person name="Bielke C."/>
            <person name="Rudd S."/>
            <person name="Frishman D."/>
            <person name="Krystofova S."/>
            <person name="Rasmussen C."/>
            <person name="Metzenberg R.L."/>
            <person name="Perkins D.D."/>
            <person name="Kroken S."/>
            <person name="Cogoni C."/>
            <person name="Macino G."/>
            <person name="Catcheside D."/>
            <person name="Li W."/>
            <person name="Pratt R.J."/>
            <person name="Osmani S.A."/>
            <person name="DeSouza C.P."/>
            <person name="Glass L."/>
            <person name="Orbach M.J."/>
            <person name="Berglund J.A."/>
            <person name="Voelker R."/>
            <person name="Yarden O."/>
            <person name="Plamann M."/>
            <person name="Seiler S."/>
            <person name="Dunlap J."/>
            <person name="Radford A."/>
            <person name="Aramayo R."/>
            <person name="Natvig D.O."/>
            <person name="Alex L.A."/>
            <person name="Mannhaupt G."/>
            <person name="Ebbole D.J."/>
            <person name="Freitag M."/>
            <person name="Paulsen I."/>
            <person name="Sachs M.S."/>
            <person name="Lander E.S."/>
            <person name="Nusbaum C."/>
            <person name="Birren B."/>
        </authorList>
    </citation>
    <scope>NUCLEOTIDE SEQUENCE [LARGE SCALE GENOMIC DNA]</scope>
    <source>
        <strain evidence="2">ATCC 24698 / 74-OR23-1A / CBS 708.71 / DSM 1257 / FGSC 987</strain>
    </source>
</reference>
<gene>
    <name evidence="1" type="ORF">NCU00123</name>
</gene>
<sequence>MEDGWSVKGGRRAGGRACRAVVTRGLGVESQGSGQVPFQEPQEPMEVRQGRAGPPVPGSGYVYLQFTHLPMTPGLENTSKIDQIRYLVMVINLEDPPRSTSHPYPGRICWMYGTFLSAAESHISQEDHRQLLILQLMGVFDRGSESTIQLFPFLLFEKEDGRCGCDDGNMHDGHVTTAMGDKEGTSSWSAFGHHNVLSACVTDYKHS</sequence>
<proteinExistence type="predicted"/>
<dbReference type="HOGENOM" id="CLU_1190198_0_0_1"/>
<evidence type="ECO:0000313" key="1">
    <source>
        <dbReference type="EMBL" id="EAA28011.1"/>
    </source>
</evidence>
<keyword evidence="2" id="KW-1185">Reference proteome</keyword>
<dbReference type="PaxDb" id="5141-EFNCRP00000000182"/>
<dbReference type="EMBL" id="CM002238">
    <property type="protein sequence ID" value="EAA28011.1"/>
    <property type="molecule type" value="Genomic_DNA"/>
</dbReference>
<dbReference type="InParanoid" id="Q7RYK6"/>